<dbReference type="PANTHER" id="PTHR10755">
    <property type="entry name" value="COPROPORPHYRINOGEN III OXIDASE, MITOCHONDRIAL"/>
    <property type="match status" value="1"/>
</dbReference>
<dbReference type="Gene3D" id="3.40.1500.10">
    <property type="entry name" value="Coproporphyrinogen III oxidase, aerobic"/>
    <property type="match status" value="1"/>
</dbReference>
<dbReference type="NCBIfam" id="NF003727">
    <property type="entry name" value="PRK05330.1"/>
    <property type="match status" value="1"/>
</dbReference>
<keyword evidence="9" id="KW-1185">Reference proteome</keyword>
<dbReference type="GO" id="GO:0006782">
    <property type="term" value="P:protoporphyrinogen IX biosynthetic process"/>
    <property type="evidence" value="ECO:0007669"/>
    <property type="project" value="TreeGrafter"/>
</dbReference>
<protein>
    <recommendedName>
        <fullName evidence="4">coproporphyrinogen oxidase</fullName>
        <ecNumber evidence="4">1.3.3.3</ecNumber>
    </recommendedName>
</protein>
<proteinExistence type="inferred from homology"/>
<keyword evidence="7" id="KW-0627">Porphyrin biosynthesis</keyword>
<dbReference type="RefSeq" id="WP_015396169.1">
    <property type="nucleotide sequence ID" value="NC_020294.1"/>
</dbReference>
<evidence type="ECO:0000256" key="2">
    <source>
        <dbReference type="ARBA" id="ARBA00010644"/>
    </source>
</evidence>
<dbReference type="PIRSF" id="PIRSF000166">
    <property type="entry name" value="Coproporphyri_ox"/>
    <property type="match status" value="1"/>
</dbReference>
<dbReference type="PRINTS" id="PR00073">
    <property type="entry name" value="COPRGNOXDASE"/>
</dbReference>
<dbReference type="OrthoDB" id="9777553at2"/>
<organism evidence="8 9">
    <name type="scientific">Candidatus Kinetoplastidibacterium desouzai TCC079E</name>
    <dbReference type="NCBI Taxonomy" id="1208919"/>
    <lineage>
        <taxon>Bacteria</taxon>
        <taxon>Pseudomonadati</taxon>
        <taxon>Pseudomonadota</taxon>
        <taxon>Betaproteobacteria</taxon>
        <taxon>Candidatus Kinetoplastidibacterium</taxon>
    </lineage>
</organism>
<dbReference type="Proteomes" id="UP000011547">
    <property type="component" value="Chromosome"/>
</dbReference>
<dbReference type="PROSITE" id="PS01021">
    <property type="entry name" value="COPROGEN_OXIDASE"/>
    <property type="match status" value="1"/>
</dbReference>
<dbReference type="EMBL" id="CP003803">
    <property type="protein sequence ID" value="AGF46758.1"/>
    <property type="molecule type" value="Genomic_DNA"/>
</dbReference>
<dbReference type="AlphaFoldDB" id="M1L1Y5"/>
<name>M1L1Y5_9PROT</name>
<dbReference type="PATRIC" id="fig|1208919.3.peg.196"/>
<evidence type="ECO:0000256" key="5">
    <source>
        <dbReference type="ARBA" id="ARBA00023002"/>
    </source>
</evidence>
<dbReference type="PANTHER" id="PTHR10755:SF0">
    <property type="entry name" value="OXYGEN-DEPENDENT COPROPORPHYRINOGEN-III OXIDASE, MITOCHONDRIAL"/>
    <property type="match status" value="1"/>
</dbReference>
<dbReference type="KEGG" id="kde:CDSE_0437"/>
<dbReference type="STRING" id="1208919.CDSE_0437"/>
<accession>M1L1Y5</accession>
<evidence type="ECO:0000256" key="7">
    <source>
        <dbReference type="ARBA" id="ARBA00023244"/>
    </source>
</evidence>
<dbReference type="GO" id="GO:0005737">
    <property type="term" value="C:cytoplasm"/>
    <property type="evidence" value="ECO:0007669"/>
    <property type="project" value="TreeGrafter"/>
</dbReference>
<comment type="subunit">
    <text evidence="3">Homodimer.</text>
</comment>
<dbReference type="InterPro" id="IPR036406">
    <property type="entry name" value="Coprogen_oxidase_aer_sf"/>
</dbReference>
<evidence type="ECO:0000256" key="4">
    <source>
        <dbReference type="ARBA" id="ARBA00012869"/>
    </source>
</evidence>
<comment type="pathway">
    <text evidence="1">Porphyrin-containing compound metabolism; protoporphyrin-IX biosynthesis; protoporphyrinogen-IX from coproporphyrinogen-III (O2 route): step 1/1.</text>
</comment>
<evidence type="ECO:0000313" key="9">
    <source>
        <dbReference type="Proteomes" id="UP000011547"/>
    </source>
</evidence>
<evidence type="ECO:0000256" key="6">
    <source>
        <dbReference type="ARBA" id="ARBA00023133"/>
    </source>
</evidence>
<sequence length="300" mass="34728">MNKNPDIEIQNYFVNLQKNIVNILEKIEGKEFLSDSWTHNQGGGGLSRVIEGGNIFERAAVLFSSVTGEKLPPSASNKRPDVNGMPWNAMGVSLVIHPRNPYVPTTHMNVRLIRTFNQKGNNVFWFGGGMDLTPYYVFEDDAKHFHKICFDSLKPFGNDYYQKYKTWCDNYFFIKHRNEHRGIGGIFFDDLSEPNFDSSFLVTQSVGNSFTEAYIPIVEKRCNVKYGELEKEFQLYRRSRYVEFNLIYDRGTSFGLQSGGRSESILLSMPPEVKWKFNYKPSENSPESLLSQYLQPRDWL</sequence>
<dbReference type="eggNOG" id="COG0408">
    <property type="taxonomic scope" value="Bacteria"/>
</dbReference>
<dbReference type="SUPFAM" id="SSF102886">
    <property type="entry name" value="Coproporphyrinogen III oxidase"/>
    <property type="match status" value="1"/>
</dbReference>
<gene>
    <name evidence="8" type="ORF">CDSE_0437</name>
</gene>
<evidence type="ECO:0000256" key="1">
    <source>
        <dbReference type="ARBA" id="ARBA00005168"/>
    </source>
</evidence>
<comment type="similarity">
    <text evidence="2">Belongs to the aerobic coproporphyrinogen-III oxidase family.</text>
</comment>
<dbReference type="GO" id="GO:0004109">
    <property type="term" value="F:coproporphyrinogen oxidase activity"/>
    <property type="evidence" value="ECO:0007669"/>
    <property type="project" value="UniProtKB-EC"/>
</dbReference>
<dbReference type="HOGENOM" id="CLU_026169_0_1_4"/>
<dbReference type="InterPro" id="IPR018375">
    <property type="entry name" value="Coprogen_oxidase_CS"/>
</dbReference>
<dbReference type="EC" id="1.3.3.3" evidence="4"/>
<keyword evidence="5 8" id="KW-0560">Oxidoreductase</keyword>
<evidence type="ECO:0000256" key="3">
    <source>
        <dbReference type="ARBA" id="ARBA00011738"/>
    </source>
</evidence>
<dbReference type="InterPro" id="IPR001260">
    <property type="entry name" value="Coprogen_oxidase_aer"/>
</dbReference>
<evidence type="ECO:0000313" key="8">
    <source>
        <dbReference type="EMBL" id="AGF46758.1"/>
    </source>
</evidence>
<dbReference type="Pfam" id="PF01218">
    <property type="entry name" value="Coprogen_oxidas"/>
    <property type="match status" value="1"/>
</dbReference>
<reference evidence="8 9" key="1">
    <citation type="journal article" date="2013" name="Genome Biol. Evol.">
        <title>Genome evolution and phylogenomic analysis of candidatus kinetoplastibacterium, the betaproteobacterial endosymbionts of strigomonas and angomonas.</title>
        <authorList>
            <person name="Alves J.M."/>
            <person name="Serrano M.G."/>
            <person name="Maia da Silva F."/>
            <person name="Voegtly L.J."/>
            <person name="Matveyev A.V."/>
            <person name="Teixeira M.M."/>
            <person name="Camargo E.P."/>
            <person name="Buck G.A."/>
        </authorList>
    </citation>
    <scope>NUCLEOTIDE SEQUENCE [LARGE SCALE GENOMIC DNA]</scope>
    <source>
        <strain evidence="8 9">TCC079E</strain>
    </source>
</reference>
<keyword evidence="6" id="KW-0350">Heme biosynthesis</keyword>